<dbReference type="GO" id="GO:0004674">
    <property type="term" value="F:protein serine/threonine kinase activity"/>
    <property type="evidence" value="ECO:0007669"/>
    <property type="project" value="TreeGrafter"/>
</dbReference>
<protein>
    <recommendedName>
        <fullName evidence="3">Protein kinase domain-containing protein</fullName>
    </recommendedName>
</protein>
<organism evidence="4 5">
    <name type="scientific">Triparma retinervis</name>
    <dbReference type="NCBI Taxonomy" id="2557542"/>
    <lineage>
        <taxon>Eukaryota</taxon>
        <taxon>Sar</taxon>
        <taxon>Stramenopiles</taxon>
        <taxon>Ochrophyta</taxon>
        <taxon>Bolidophyceae</taxon>
        <taxon>Parmales</taxon>
        <taxon>Triparmaceae</taxon>
        <taxon>Triparma</taxon>
    </lineage>
</organism>
<dbReference type="AlphaFoldDB" id="A0A9W7ABY9"/>
<feature type="domain" description="Protein kinase" evidence="3">
    <location>
        <begin position="801"/>
        <end position="1097"/>
    </location>
</feature>
<name>A0A9W7ABY9_9STRA</name>
<feature type="transmembrane region" description="Helical" evidence="2">
    <location>
        <begin position="203"/>
        <end position="220"/>
    </location>
</feature>
<gene>
    <name evidence="4" type="ORF">TrRE_jg8503</name>
</gene>
<dbReference type="Pfam" id="PF00069">
    <property type="entry name" value="Pkinase"/>
    <property type="match status" value="1"/>
</dbReference>
<dbReference type="InterPro" id="IPR011009">
    <property type="entry name" value="Kinase-like_dom_sf"/>
</dbReference>
<evidence type="ECO:0000313" key="4">
    <source>
        <dbReference type="EMBL" id="GMH67155.1"/>
    </source>
</evidence>
<feature type="compositionally biased region" description="Polar residues" evidence="1">
    <location>
        <begin position="738"/>
        <end position="751"/>
    </location>
</feature>
<accession>A0A9W7ABY9</accession>
<feature type="transmembrane region" description="Helical" evidence="2">
    <location>
        <begin position="404"/>
        <end position="425"/>
    </location>
</feature>
<dbReference type="SUPFAM" id="SSF56112">
    <property type="entry name" value="Protein kinase-like (PK-like)"/>
    <property type="match status" value="1"/>
</dbReference>
<dbReference type="InterPro" id="IPR051681">
    <property type="entry name" value="Ser/Thr_Kinases-Pseudokinases"/>
</dbReference>
<dbReference type="InterPro" id="IPR008271">
    <property type="entry name" value="Ser/Thr_kinase_AS"/>
</dbReference>
<keyword evidence="2" id="KW-0812">Transmembrane</keyword>
<feature type="transmembrane region" description="Helical" evidence="2">
    <location>
        <begin position="570"/>
        <end position="590"/>
    </location>
</feature>
<comment type="caution">
    <text evidence="4">The sequence shown here is derived from an EMBL/GenBank/DDBJ whole genome shotgun (WGS) entry which is preliminary data.</text>
</comment>
<dbReference type="SMART" id="SM00220">
    <property type="entry name" value="S_TKc"/>
    <property type="match status" value="1"/>
</dbReference>
<evidence type="ECO:0000256" key="2">
    <source>
        <dbReference type="SAM" id="Phobius"/>
    </source>
</evidence>
<evidence type="ECO:0000256" key="1">
    <source>
        <dbReference type="SAM" id="MobiDB-lite"/>
    </source>
</evidence>
<sequence length="1142" mass="128957">MKVAPDKERHSPVQRVTIGLQIRRSPEAMGRRMTAEEELRLSEENLSKFRKISTKGAEALDEILSNRATENTERKKRVTEQSHLNERVRELQYLAQFQGQSVYHIILTILQWVLGYAFTIFIIIAVAVSAVRNLSFSNLDLEEFETTRSKGGLGEFGLITYTEAFNIVRHTPIMTVISTCIVLAIAYIIHYTDANLSFYLLDYFYALFAIFVFGCFDLFYQRSKLKTVEEVTGGKIIHQTNIFQQHFKTDKTLKERIYTAVRGFLPLLGMITFLVVYSNTIVSLFLYSGNIGKTFTLIVLHMGVRELSMTYSRLEYLSLYDLEHQGLLKRFTKMTVYEMYFGMMTRVMLTSFTSQTYTMINILIVSILQGFLRGTMRGRDVWYMALQGKQLSTAPHNEVIKSHVFISLISDSFSILMSCFTFAVFSGDRMVVNFGYRDDGVVDISNLLYGKAYEFGTLLVSDAMSLIWLQKHGVSLSTAFEEIDHYSLFLGHVSAACVATFGTIRSFVTVPNFVYCSGFDPCSCADFYVPLFAEYCSDGPTTISNQTLSDDIERVEGVEDVEGGNESTGMFTIIGIVTLVLIFLVGDRIIKGFYARERENDFQAMKKKLERQNISEEKMSMVLNILGVDDFEVQDEGTSKRIKGLERVVSNKFQHLLEDLGRIATERVDFKETDGGPKVDEVRNSKVTFAAMPNEKEEAAESMKEEPAESIKAELAESMKEESAESMKEESMKEEESVSVQQETETDASSKNTDEDGNSEDGAESSACSTSTLWDENGEEEDHEAYIGVIQSLKIPSSEVEIVNYGIAKGAFGEIHKASYMGKFVALKTLLTLDEESVVLFRHEIILSAQLQHPNIILLIGACWDRSMIALVLEFAEGGSLDTALKKNFSWGIDGEGTWNWHDPMHKIAVDIASALSYLHQTRFYDDISKTHKDTILHRDMKPGNVLLTSSFAAKLGDFGTSKALDTSVEQTIVGTPLFMAPEIHMGEYYNHAADVFSFGITLWAMSVGHKDLFKRMIKPLGVRPKKANAASVVMNAVANNNVRPSLEEKCQRGMPASLKRLIMRCWDEKKRRRPSMDDVLEVLRKDVARDLEQMYTNNTRMMGVKENGRRASRTNRKTAGNELRQRVKKNMELSQILPGSS</sequence>
<keyword evidence="2" id="KW-0472">Membrane</keyword>
<dbReference type="InterPro" id="IPR000719">
    <property type="entry name" value="Prot_kinase_dom"/>
</dbReference>
<feature type="transmembrane region" description="Helical" evidence="2">
    <location>
        <begin position="257"/>
        <end position="278"/>
    </location>
</feature>
<feature type="transmembrane region" description="Helical" evidence="2">
    <location>
        <begin position="102"/>
        <end position="128"/>
    </location>
</feature>
<dbReference type="PANTHER" id="PTHR44329">
    <property type="entry name" value="SERINE/THREONINE-PROTEIN KINASE TNNI3K-RELATED"/>
    <property type="match status" value="1"/>
</dbReference>
<feature type="compositionally biased region" description="Basic and acidic residues" evidence="1">
    <location>
        <begin position="694"/>
        <end position="736"/>
    </location>
</feature>
<dbReference type="OrthoDB" id="4062651at2759"/>
<dbReference type="EMBL" id="BRXZ01002648">
    <property type="protein sequence ID" value="GMH67155.1"/>
    <property type="molecule type" value="Genomic_DNA"/>
</dbReference>
<dbReference type="Proteomes" id="UP001165082">
    <property type="component" value="Unassembled WGS sequence"/>
</dbReference>
<keyword evidence="5" id="KW-1185">Reference proteome</keyword>
<dbReference type="PROSITE" id="PS50011">
    <property type="entry name" value="PROTEIN_KINASE_DOM"/>
    <property type="match status" value="1"/>
</dbReference>
<dbReference type="Gene3D" id="1.10.510.10">
    <property type="entry name" value="Transferase(Phosphotransferase) domain 1"/>
    <property type="match status" value="1"/>
</dbReference>
<keyword evidence="2" id="KW-1133">Transmembrane helix</keyword>
<feature type="transmembrane region" description="Helical" evidence="2">
    <location>
        <begin position="173"/>
        <end position="191"/>
    </location>
</feature>
<feature type="region of interest" description="Disordered" evidence="1">
    <location>
        <begin position="672"/>
        <end position="779"/>
    </location>
</feature>
<reference evidence="4" key="1">
    <citation type="submission" date="2022-07" db="EMBL/GenBank/DDBJ databases">
        <title>Genome analysis of Parmales, a sister group of diatoms, reveals the evolutionary specialization of diatoms from phago-mixotrophs to photoautotrophs.</title>
        <authorList>
            <person name="Ban H."/>
            <person name="Sato S."/>
            <person name="Yoshikawa S."/>
            <person name="Kazumasa Y."/>
            <person name="Nakamura Y."/>
            <person name="Ichinomiya M."/>
            <person name="Saitoh K."/>
            <person name="Sato N."/>
            <person name="Blanc-Mathieu R."/>
            <person name="Endo H."/>
            <person name="Kuwata A."/>
            <person name="Ogata H."/>
        </authorList>
    </citation>
    <scope>NUCLEOTIDE SEQUENCE</scope>
</reference>
<proteinExistence type="predicted"/>
<evidence type="ECO:0000259" key="3">
    <source>
        <dbReference type="PROSITE" id="PS50011"/>
    </source>
</evidence>
<feature type="compositionally biased region" description="Basic and acidic residues" evidence="1">
    <location>
        <begin position="672"/>
        <end position="684"/>
    </location>
</feature>
<feature type="transmembrane region" description="Helical" evidence="2">
    <location>
        <begin position="347"/>
        <end position="372"/>
    </location>
</feature>
<dbReference type="PROSITE" id="PS00108">
    <property type="entry name" value="PROTEIN_KINASE_ST"/>
    <property type="match status" value="1"/>
</dbReference>
<dbReference type="GO" id="GO:0005524">
    <property type="term" value="F:ATP binding"/>
    <property type="evidence" value="ECO:0007669"/>
    <property type="project" value="InterPro"/>
</dbReference>
<dbReference type="Gene3D" id="3.30.200.20">
    <property type="entry name" value="Phosphorylase Kinase, domain 1"/>
    <property type="match status" value="1"/>
</dbReference>
<evidence type="ECO:0000313" key="5">
    <source>
        <dbReference type="Proteomes" id="UP001165082"/>
    </source>
</evidence>